<keyword evidence="12 19" id="KW-0547">Nucleotide-binding</keyword>
<comment type="catalytic activity">
    <reaction evidence="2">
        <text>adenosylcob(III)inamide phosphate + GTP + H(+) = adenosylcob(III)inamide-GDP + diphosphate</text>
        <dbReference type="Rhea" id="RHEA:22712"/>
        <dbReference type="ChEBI" id="CHEBI:15378"/>
        <dbReference type="ChEBI" id="CHEBI:33019"/>
        <dbReference type="ChEBI" id="CHEBI:37565"/>
        <dbReference type="ChEBI" id="CHEBI:58502"/>
        <dbReference type="ChEBI" id="CHEBI:60487"/>
        <dbReference type="EC" id="2.7.7.62"/>
    </reaction>
</comment>
<keyword evidence="15 19" id="KW-0342">GTP-binding</keyword>
<evidence type="ECO:0000256" key="1">
    <source>
        <dbReference type="ARBA" id="ARBA00000312"/>
    </source>
</evidence>
<dbReference type="GO" id="GO:0008820">
    <property type="term" value="F:cobinamide phosphate guanylyltransferase activity"/>
    <property type="evidence" value="ECO:0007669"/>
    <property type="project" value="UniProtKB-EC"/>
</dbReference>
<evidence type="ECO:0000256" key="8">
    <source>
        <dbReference type="ARBA" id="ARBA00012016"/>
    </source>
</evidence>
<accession>A0A9D1DA44</accession>
<dbReference type="GO" id="GO:0009236">
    <property type="term" value="P:cobalamin biosynthetic process"/>
    <property type="evidence" value="ECO:0007669"/>
    <property type="project" value="UniProtKB-KW"/>
</dbReference>
<comment type="pathway">
    <text evidence="5">Cofactor biosynthesis; adenosylcobalamin biosynthesis; adenosylcobalamin from cob(II)yrinate a,c-diamide: step 6/7.</text>
</comment>
<name>A0A9D1DA44_9FIRM</name>
<reference evidence="20" key="2">
    <citation type="journal article" date="2021" name="PeerJ">
        <title>Extensive microbial diversity within the chicken gut microbiome revealed by metagenomics and culture.</title>
        <authorList>
            <person name="Gilroy R."/>
            <person name="Ravi A."/>
            <person name="Getino M."/>
            <person name="Pursley I."/>
            <person name="Horton D.L."/>
            <person name="Alikhan N.F."/>
            <person name="Baker D."/>
            <person name="Gharbi K."/>
            <person name="Hall N."/>
            <person name="Watson M."/>
            <person name="Adriaenssens E.M."/>
            <person name="Foster-Nyarko E."/>
            <person name="Jarju S."/>
            <person name="Secka A."/>
            <person name="Antonio M."/>
            <person name="Oren A."/>
            <person name="Chaudhuri R.R."/>
            <person name="La Ragione R."/>
            <person name="Hildebrand F."/>
            <person name="Pallen M.J."/>
        </authorList>
    </citation>
    <scope>NUCLEOTIDE SEQUENCE</scope>
    <source>
        <strain evidence="20">ChiSjej4B22-8148</strain>
    </source>
</reference>
<keyword evidence="14" id="KW-0067">ATP-binding</keyword>
<proteinExistence type="inferred from homology"/>
<evidence type="ECO:0000256" key="19">
    <source>
        <dbReference type="PIRSR" id="PIRSR006135-2"/>
    </source>
</evidence>
<comment type="catalytic activity">
    <reaction evidence="3">
        <text>adenosylcob(III)inamide + GTP = adenosylcob(III)inamide phosphate + GDP + H(+)</text>
        <dbReference type="Rhea" id="RHEA:15765"/>
        <dbReference type="ChEBI" id="CHEBI:2480"/>
        <dbReference type="ChEBI" id="CHEBI:15378"/>
        <dbReference type="ChEBI" id="CHEBI:37565"/>
        <dbReference type="ChEBI" id="CHEBI:58189"/>
        <dbReference type="ChEBI" id="CHEBI:58502"/>
        <dbReference type="EC" id="2.7.1.156"/>
    </reaction>
</comment>
<comment type="similarity">
    <text evidence="7">Belongs to the CobU/CobP family.</text>
</comment>
<keyword evidence="20" id="KW-0548">Nucleotidyltransferase</keyword>
<evidence type="ECO:0000256" key="13">
    <source>
        <dbReference type="ARBA" id="ARBA00022777"/>
    </source>
</evidence>
<dbReference type="EC" id="2.7.1.156" evidence="8"/>
<evidence type="ECO:0000256" key="15">
    <source>
        <dbReference type="ARBA" id="ARBA00023134"/>
    </source>
</evidence>
<feature type="binding site" evidence="19">
    <location>
        <position position="62"/>
    </location>
    <ligand>
        <name>GTP</name>
        <dbReference type="ChEBI" id="CHEBI:37565"/>
    </ligand>
</feature>
<evidence type="ECO:0000313" key="20">
    <source>
        <dbReference type="EMBL" id="HIR13288.1"/>
    </source>
</evidence>
<dbReference type="AlphaFoldDB" id="A0A9D1DA44"/>
<comment type="pathway">
    <text evidence="6">Cofactor biosynthesis; adenosylcobalamin biosynthesis; adenosylcobalamin from cob(II)yrinate a,c-diamide: step 5/7.</text>
</comment>
<comment type="function">
    <text evidence="4">Catalyzes ATP-dependent phosphorylation of adenosylcobinamide and addition of GMP to adenosylcobinamide phosphate.</text>
</comment>
<evidence type="ECO:0000256" key="18">
    <source>
        <dbReference type="PIRSR" id="PIRSR006135-1"/>
    </source>
</evidence>
<evidence type="ECO:0000256" key="17">
    <source>
        <dbReference type="ARBA" id="ARBA00030571"/>
    </source>
</evidence>
<dbReference type="GO" id="GO:0043752">
    <property type="term" value="F:adenosylcobinamide kinase activity"/>
    <property type="evidence" value="ECO:0007669"/>
    <property type="project" value="UniProtKB-EC"/>
</dbReference>
<evidence type="ECO:0000256" key="12">
    <source>
        <dbReference type="ARBA" id="ARBA00022741"/>
    </source>
</evidence>
<feature type="binding site" evidence="19">
    <location>
        <begin position="7"/>
        <end position="14"/>
    </location>
    <ligand>
        <name>GTP</name>
        <dbReference type="ChEBI" id="CHEBI:37565"/>
    </ligand>
</feature>
<evidence type="ECO:0000256" key="9">
    <source>
        <dbReference type="ARBA" id="ARBA00012523"/>
    </source>
</evidence>
<evidence type="ECO:0000313" key="21">
    <source>
        <dbReference type="Proteomes" id="UP000886757"/>
    </source>
</evidence>
<evidence type="ECO:0000256" key="3">
    <source>
        <dbReference type="ARBA" id="ARBA00001522"/>
    </source>
</evidence>
<feature type="binding site" evidence="19">
    <location>
        <position position="81"/>
    </location>
    <ligand>
        <name>GTP</name>
        <dbReference type="ChEBI" id="CHEBI:37565"/>
    </ligand>
</feature>
<dbReference type="InterPro" id="IPR003203">
    <property type="entry name" value="CobU/CobP"/>
</dbReference>
<keyword evidence="11" id="KW-0808">Transferase</keyword>
<dbReference type="PANTHER" id="PTHR34848:SF1">
    <property type="entry name" value="BIFUNCTIONAL ADENOSYLCOBALAMIN BIOSYNTHESIS PROTEIN COBU"/>
    <property type="match status" value="1"/>
</dbReference>
<evidence type="ECO:0000256" key="6">
    <source>
        <dbReference type="ARBA" id="ARBA00005159"/>
    </source>
</evidence>
<evidence type="ECO:0000256" key="14">
    <source>
        <dbReference type="ARBA" id="ARBA00022840"/>
    </source>
</evidence>
<gene>
    <name evidence="20" type="ORF">IAB31_05115</name>
</gene>
<dbReference type="Pfam" id="PF02283">
    <property type="entry name" value="CobU"/>
    <property type="match status" value="1"/>
</dbReference>
<feature type="binding site" evidence="19">
    <location>
        <begin position="50"/>
        <end position="53"/>
    </location>
    <ligand>
        <name>GTP</name>
        <dbReference type="ChEBI" id="CHEBI:37565"/>
    </ligand>
</feature>
<dbReference type="Gene3D" id="3.40.50.300">
    <property type="entry name" value="P-loop containing nucleotide triphosphate hydrolases"/>
    <property type="match status" value="1"/>
</dbReference>
<reference evidence="20" key="1">
    <citation type="submission" date="2020-10" db="EMBL/GenBank/DDBJ databases">
        <authorList>
            <person name="Gilroy R."/>
        </authorList>
    </citation>
    <scope>NUCLEOTIDE SEQUENCE</scope>
    <source>
        <strain evidence="20">ChiSjej4B22-8148</strain>
    </source>
</reference>
<evidence type="ECO:0000256" key="10">
    <source>
        <dbReference type="ARBA" id="ARBA00022573"/>
    </source>
</evidence>
<feature type="active site" description="GMP-histidine intermediate" evidence="18">
    <location>
        <position position="49"/>
    </location>
</feature>
<organism evidence="20 21">
    <name type="scientific">Candidatus Choladousia intestinavium</name>
    <dbReference type="NCBI Taxonomy" id="2840727"/>
    <lineage>
        <taxon>Bacteria</taxon>
        <taxon>Bacillati</taxon>
        <taxon>Bacillota</taxon>
        <taxon>Clostridia</taxon>
        <taxon>Lachnospirales</taxon>
        <taxon>Lachnospiraceae</taxon>
        <taxon>Lachnospiraceae incertae sedis</taxon>
        <taxon>Candidatus Choladousia</taxon>
    </lineage>
</organism>
<dbReference type="EC" id="2.7.7.62" evidence="9"/>
<protein>
    <recommendedName>
        <fullName evidence="16">Adenosylcobinamide kinase</fullName>
        <ecNumber evidence="8">2.7.1.156</ecNumber>
        <ecNumber evidence="9">2.7.7.62</ecNumber>
    </recommendedName>
    <alternativeName>
        <fullName evidence="17">Adenosylcobinamide-phosphate guanylyltransferase</fullName>
    </alternativeName>
</protein>
<dbReference type="InterPro" id="IPR027417">
    <property type="entry name" value="P-loop_NTPase"/>
</dbReference>
<dbReference type="PANTHER" id="PTHR34848">
    <property type="match status" value="1"/>
</dbReference>
<dbReference type="GO" id="GO:0005524">
    <property type="term" value="F:ATP binding"/>
    <property type="evidence" value="ECO:0007669"/>
    <property type="project" value="UniProtKB-KW"/>
</dbReference>
<dbReference type="PIRSF" id="PIRSF006135">
    <property type="entry name" value="CobU"/>
    <property type="match status" value="1"/>
</dbReference>
<dbReference type="Proteomes" id="UP000886757">
    <property type="component" value="Unassembled WGS sequence"/>
</dbReference>
<evidence type="ECO:0000256" key="4">
    <source>
        <dbReference type="ARBA" id="ARBA00003889"/>
    </source>
</evidence>
<keyword evidence="10" id="KW-0169">Cobalamin biosynthesis</keyword>
<dbReference type="GO" id="GO:0005525">
    <property type="term" value="F:GTP binding"/>
    <property type="evidence" value="ECO:0007669"/>
    <property type="project" value="UniProtKB-KW"/>
</dbReference>
<evidence type="ECO:0000256" key="7">
    <source>
        <dbReference type="ARBA" id="ARBA00007490"/>
    </source>
</evidence>
<comment type="caution">
    <text evidence="20">The sequence shown here is derived from an EMBL/GenBank/DDBJ whole genome shotgun (WGS) entry which is preliminary data.</text>
</comment>
<dbReference type="CDD" id="cd00544">
    <property type="entry name" value="CobU"/>
    <property type="match status" value="1"/>
</dbReference>
<evidence type="ECO:0000256" key="2">
    <source>
        <dbReference type="ARBA" id="ARBA00000711"/>
    </source>
</evidence>
<evidence type="ECO:0000256" key="16">
    <source>
        <dbReference type="ARBA" id="ARBA00029570"/>
    </source>
</evidence>
<comment type="catalytic activity">
    <reaction evidence="1">
        <text>adenosylcob(III)inamide + ATP = adenosylcob(III)inamide phosphate + ADP + H(+)</text>
        <dbReference type="Rhea" id="RHEA:15769"/>
        <dbReference type="ChEBI" id="CHEBI:2480"/>
        <dbReference type="ChEBI" id="CHEBI:15378"/>
        <dbReference type="ChEBI" id="CHEBI:30616"/>
        <dbReference type="ChEBI" id="CHEBI:58502"/>
        <dbReference type="ChEBI" id="CHEBI:456216"/>
        <dbReference type="EC" id="2.7.1.156"/>
    </reaction>
</comment>
<keyword evidence="13 20" id="KW-0418">Kinase</keyword>
<dbReference type="EMBL" id="DVGK01000059">
    <property type="protein sequence ID" value="HIR13288.1"/>
    <property type="molecule type" value="Genomic_DNA"/>
</dbReference>
<dbReference type="SUPFAM" id="SSF52540">
    <property type="entry name" value="P-loop containing nucleoside triphosphate hydrolases"/>
    <property type="match status" value="1"/>
</dbReference>
<sequence length="178" mass="19810">MMHLVTGGSGSGKSAYAEEQILKAPEKRRIYIATMLPFGEEGRLRVQRHRRMRRDKGFETVECYTNLSGLEIPEGCAVLLECVSNLTANEMYQEEGAGEKTFQAVTEGIRSLKKQAGTFVAVTNEVFSDGISYDASTMKYMETLGRINRELVREADRATEVVYGIPVSIKSDSALRGR</sequence>
<evidence type="ECO:0000256" key="11">
    <source>
        <dbReference type="ARBA" id="ARBA00022679"/>
    </source>
</evidence>
<evidence type="ECO:0000256" key="5">
    <source>
        <dbReference type="ARBA" id="ARBA00004692"/>
    </source>
</evidence>